<dbReference type="AlphaFoldDB" id="A0A4R5PNN1"/>
<dbReference type="GO" id="GO:0019627">
    <property type="term" value="P:urea metabolic process"/>
    <property type="evidence" value="ECO:0007669"/>
    <property type="project" value="InterPro"/>
</dbReference>
<dbReference type="Pfam" id="PF05194">
    <property type="entry name" value="UreE_C"/>
    <property type="match status" value="1"/>
</dbReference>
<proteinExistence type="inferred from homology"/>
<dbReference type="InterPro" id="IPR007864">
    <property type="entry name" value="UreE_C_dom"/>
</dbReference>
<organism evidence="8 9">
    <name type="scientific">Pseudohoeflea suaedae</name>
    <dbReference type="NCBI Taxonomy" id="877384"/>
    <lineage>
        <taxon>Bacteria</taxon>
        <taxon>Pseudomonadati</taxon>
        <taxon>Pseudomonadota</taxon>
        <taxon>Alphaproteobacteria</taxon>
        <taxon>Hyphomicrobiales</taxon>
        <taxon>Rhizobiaceae</taxon>
        <taxon>Pseudohoeflea</taxon>
    </lineage>
</organism>
<keyword evidence="9" id="KW-1185">Reference proteome</keyword>
<evidence type="ECO:0000256" key="4">
    <source>
        <dbReference type="ARBA" id="ARBA00023186"/>
    </source>
</evidence>
<keyword evidence="3 5" id="KW-0533">Nickel</keyword>
<dbReference type="InterPro" id="IPR036118">
    <property type="entry name" value="UreE_N_sf"/>
</dbReference>
<evidence type="ECO:0000313" key="8">
    <source>
        <dbReference type="EMBL" id="TDH38589.1"/>
    </source>
</evidence>
<comment type="similarity">
    <text evidence="5">Belongs to the UreE family.</text>
</comment>
<dbReference type="Gene3D" id="2.60.260.20">
    <property type="entry name" value="Urease metallochaperone UreE, N-terminal domain"/>
    <property type="match status" value="1"/>
</dbReference>
<sequence>MLLKVSEVRASAEGRFATITLDETSRHRRRMRMVTDRLADGSSVEFLLDLPEARLLKQGEGLVLSDGRVIEVRAAPEQLMEVTANDARHLLVLAWQIGNRHLPAEITATTIRLRRDHVIRTMLEGLGATVAEVTAAFDPEGGAYEAHGHSHDHGGHGRPHGAGHDHDHLGMYGRHESGHRHGHSATHSDYDGDGHDD</sequence>
<evidence type="ECO:0000256" key="1">
    <source>
        <dbReference type="ARBA" id="ARBA00004496"/>
    </source>
</evidence>
<dbReference type="RefSeq" id="WP_133283423.1">
    <property type="nucleotide sequence ID" value="NZ_SMSI01000001.1"/>
</dbReference>
<evidence type="ECO:0000313" key="9">
    <source>
        <dbReference type="Proteomes" id="UP000295131"/>
    </source>
</evidence>
<dbReference type="Proteomes" id="UP000295131">
    <property type="component" value="Unassembled WGS sequence"/>
</dbReference>
<dbReference type="InterPro" id="IPR012406">
    <property type="entry name" value="UreE"/>
</dbReference>
<dbReference type="GO" id="GO:0065003">
    <property type="term" value="P:protein-containing complex assembly"/>
    <property type="evidence" value="ECO:0007669"/>
    <property type="project" value="InterPro"/>
</dbReference>
<evidence type="ECO:0000259" key="7">
    <source>
        <dbReference type="SMART" id="SM00988"/>
    </source>
</evidence>
<feature type="region of interest" description="Disordered" evidence="6">
    <location>
        <begin position="141"/>
        <end position="197"/>
    </location>
</feature>
<dbReference type="HAMAP" id="MF_00822">
    <property type="entry name" value="UreE"/>
    <property type="match status" value="1"/>
</dbReference>
<feature type="compositionally biased region" description="Basic and acidic residues" evidence="6">
    <location>
        <begin position="146"/>
        <end position="155"/>
    </location>
</feature>
<dbReference type="InterPro" id="IPR004029">
    <property type="entry name" value="UreE_N"/>
</dbReference>
<protein>
    <recommendedName>
        <fullName evidence="5">Urease accessory protein UreE</fullName>
    </recommendedName>
</protein>
<comment type="subcellular location">
    <subcellularLocation>
        <location evidence="1 5">Cytoplasm</location>
    </subcellularLocation>
</comment>
<evidence type="ECO:0000256" key="3">
    <source>
        <dbReference type="ARBA" id="ARBA00022596"/>
    </source>
</evidence>
<feature type="domain" description="UreE urease accessory N-terminal" evidence="7">
    <location>
        <begin position="1"/>
        <end position="70"/>
    </location>
</feature>
<name>A0A4R5PNN1_9HYPH</name>
<keyword evidence="4 5" id="KW-0143">Chaperone</keyword>
<dbReference type="CDD" id="cd00571">
    <property type="entry name" value="UreE"/>
    <property type="match status" value="1"/>
</dbReference>
<dbReference type="GO" id="GO:0051082">
    <property type="term" value="F:unfolded protein binding"/>
    <property type="evidence" value="ECO:0007669"/>
    <property type="project" value="UniProtKB-UniRule"/>
</dbReference>
<evidence type="ECO:0000256" key="5">
    <source>
        <dbReference type="HAMAP-Rule" id="MF_00822"/>
    </source>
</evidence>
<dbReference type="SUPFAM" id="SSF69287">
    <property type="entry name" value="Urease metallochaperone UreE, N-terminal domain"/>
    <property type="match status" value="1"/>
</dbReference>
<feature type="compositionally biased region" description="Basic and acidic residues" evidence="6">
    <location>
        <begin position="186"/>
        <end position="197"/>
    </location>
</feature>
<gene>
    <name evidence="5" type="primary">ureE</name>
    <name evidence="8" type="ORF">E2A64_05675</name>
</gene>
<dbReference type="EMBL" id="SMSI01000001">
    <property type="protein sequence ID" value="TDH38589.1"/>
    <property type="molecule type" value="Genomic_DNA"/>
</dbReference>
<keyword evidence="2 5" id="KW-0963">Cytoplasm</keyword>
<dbReference type="OrthoDB" id="9802215at2"/>
<dbReference type="Pfam" id="PF02814">
    <property type="entry name" value="UreE_N"/>
    <property type="match status" value="1"/>
</dbReference>
<reference evidence="8 9" key="1">
    <citation type="journal article" date="2013" name="Int. J. Syst. Evol. Microbiol.">
        <title>Hoeflea suaedae sp. nov., an endophytic bacterium isolated from the root of the halophyte Suaeda maritima.</title>
        <authorList>
            <person name="Chung E.J."/>
            <person name="Park J.A."/>
            <person name="Pramanik P."/>
            <person name="Bibi F."/>
            <person name="Jeon C.O."/>
            <person name="Chung Y.R."/>
        </authorList>
    </citation>
    <scope>NUCLEOTIDE SEQUENCE [LARGE SCALE GENOMIC DNA]</scope>
    <source>
        <strain evidence="8 9">YC6898</strain>
    </source>
</reference>
<comment type="caution">
    <text evidence="8">The sequence shown here is derived from an EMBL/GenBank/DDBJ whole genome shotgun (WGS) entry which is preliminary data.</text>
</comment>
<dbReference type="GO" id="GO:0006457">
    <property type="term" value="P:protein folding"/>
    <property type="evidence" value="ECO:0007669"/>
    <property type="project" value="InterPro"/>
</dbReference>
<feature type="compositionally biased region" description="Basic and acidic residues" evidence="6">
    <location>
        <begin position="162"/>
        <end position="176"/>
    </location>
</feature>
<evidence type="ECO:0000256" key="2">
    <source>
        <dbReference type="ARBA" id="ARBA00022490"/>
    </source>
</evidence>
<dbReference type="SUPFAM" id="SSF69737">
    <property type="entry name" value="Urease metallochaperone UreE, C-terminal domain"/>
    <property type="match status" value="1"/>
</dbReference>
<comment type="function">
    <text evidence="5">Involved in urease metallocenter assembly. Binds nickel. Probably functions as a nickel donor during metallocenter assembly.</text>
</comment>
<dbReference type="GO" id="GO:0016151">
    <property type="term" value="F:nickel cation binding"/>
    <property type="evidence" value="ECO:0007669"/>
    <property type="project" value="UniProtKB-UniRule"/>
</dbReference>
<evidence type="ECO:0000256" key="6">
    <source>
        <dbReference type="SAM" id="MobiDB-lite"/>
    </source>
</evidence>
<dbReference type="SMART" id="SM00988">
    <property type="entry name" value="UreE_N"/>
    <property type="match status" value="1"/>
</dbReference>
<accession>A0A4R5PNN1</accession>
<dbReference type="Gene3D" id="3.30.70.790">
    <property type="entry name" value="UreE, C-terminal domain"/>
    <property type="match status" value="1"/>
</dbReference>
<dbReference type="GO" id="GO:0005737">
    <property type="term" value="C:cytoplasm"/>
    <property type="evidence" value="ECO:0007669"/>
    <property type="project" value="UniProtKB-SubCell"/>
</dbReference>